<dbReference type="GeneID" id="17290076"/>
<evidence type="ECO:0008006" key="8">
    <source>
        <dbReference type="Google" id="ProtNLM"/>
    </source>
</evidence>
<dbReference type="OMA" id="CMTALHS"/>
<name>L1IBR7_GUITC</name>
<evidence type="ECO:0000259" key="4">
    <source>
        <dbReference type="PROSITE" id="PS50800"/>
    </source>
</evidence>
<evidence type="ECO:0000313" key="7">
    <source>
        <dbReference type="Proteomes" id="UP000011087"/>
    </source>
</evidence>
<dbReference type="InterPro" id="IPR036869">
    <property type="entry name" value="J_dom_sf"/>
</dbReference>
<dbReference type="Pfam" id="PF02037">
    <property type="entry name" value="SAP"/>
    <property type="match status" value="1"/>
</dbReference>
<accession>L1IBR7</accession>
<evidence type="ECO:0000313" key="5">
    <source>
        <dbReference type="EMBL" id="EKX33354.1"/>
    </source>
</evidence>
<dbReference type="EMBL" id="JH993145">
    <property type="protein sequence ID" value="EKX33354.1"/>
    <property type="molecule type" value="Genomic_DNA"/>
</dbReference>
<dbReference type="eggNOG" id="ENOG502RZRB">
    <property type="taxonomic scope" value="Eukaryota"/>
</dbReference>
<evidence type="ECO:0000256" key="2">
    <source>
        <dbReference type="SAM" id="MobiDB-lite"/>
    </source>
</evidence>
<sequence>MAGKAAGGKAGGGRGQNVEKMKISELKDYLKSFKIPQNGEKEDLVIRVKLHLASREMKVDGKDPFEMKPAELRKACAQRGLNPMGERDELLKLLVENEGGSSGGAGEEQDSEGVSLAKRVLELGEDHCGILSLLGEDITSQSSPAAMRKQYLLISQKIHPDKLPSFAQATKAFQLLVCAYDALTQPDMTKAEEEEEEEEEEEACTAVAPAFSTLPVTASDGDCTCSKQFEYNPDLYHDKIVCGNKGCSKKFGFMLYNVSETRMKQLREELKAAQEKRLKKQETLDRRHARAKEKGISVSVGEDEELKEQIKSFEHGLLNECPKCGWKLKKRDGEEEAKEHLKECNDDKKIMAYQRRKRVQKETELAKASRRGQQEEVVNLRTWEFLGAENENLWMLSLEQLRKQCKSYKIDDEGEKDQLIARLVRHRNSLDASRLLTDAGGEGDAKKQKSRIPTHQTLPSNLESLSVSQLRSVAASHGIEVKGTSKADIIRAIEKERFRDEPQLRLTMTAENEEDEVLPSKRRRAAKKSTLDDDDSDDGGKRSRSKKSKKKKALDDDDDDDDEFVPDDE</sequence>
<evidence type="ECO:0000256" key="1">
    <source>
        <dbReference type="SAM" id="Coils"/>
    </source>
</evidence>
<feature type="domain" description="SAP" evidence="4">
    <location>
        <begin position="18"/>
        <end position="52"/>
    </location>
</feature>
<reference evidence="7" key="2">
    <citation type="submission" date="2012-11" db="EMBL/GenBank/DDBJ databases">
        <authorList>
            <person name="Kuo A."/>
            <person name="Curtis B.A."/>
            <person name="Tanifuji G."/>
            <person name="Burki F."/>
            <person name="Gruber A."/>
            <person name="Irimia M."/>
            <person name="Maruyama S."/>
            <person name="Arias M.C."/>
            <person name="Ball S.G."/>
            <person name="Gile G.H."/>
            <person name="Hirakawa Y."/>
            <person name="Hopkins J.F."/>
            <person name="Rensing S.A."/>
            <person name="Schmutz J."/>
            <person name="Symeonidi A."/>
            <person name="Elias M."/>
            <person name="Eveleigh R.J."/>
            <person name="Herman E.K."/>
            <person name="Klute M.J."/>
            <person name="Nakayama T."/>
            <person name="Obornik M."/>
            <person name="Reyes-Prieto A."/>
            <person name="Armbrust E.V."/>
            <person name="Aves S.J."/>
            <person name="Beiko R.G."/>
            <person name="Coutinho P."/>
            <person name="Dacks J.B."/>
            <person name="Durnford D.G."/>
            <person name="Fast N.M."/>
            <person name="Green B.R."/>
            <person name="Grisdale C."/>
            <person name="Hempe F."/>
            <person name="Henrissat B."/>
            <person name="Hoppner M.P."/>
            <person name="Ishida K.-I."/>
            <person name="Kim E."/>
            <person name="Koreny L."/>
            <person name="Kroth P.G."/>
            <person name="Liu Y."/>
            <person name="Malik S.-B."/>
            <person name="Maier U.G."/>
            <person name="McRose D."/>
            <person name="Mock T."/>
            <person name="Neilson J.A."/>
            <person name="Onodera N.T."/>
            <person name="Poole A.M."/>
            <person name="Pritham E.J."/>
            <person name="Richards T.A."/>
            <person name="Rocap G."/>
            <person name="Roy S.W."/>
            <person name="Sarai C."/>
            <person name="Schaack S."/>
            <person name="Shirato S."/>
            <person name="Slamovits C.H."/>
            <person name="Spencer D.F."/>
            <person name="Suzuki S."/>
            <person name="Worden A.Z."/>
            <person name="Zauner S."/>
            <person name="Barry K."/>
            <person name="Bell C."/>
            <person name="Bharti A.K."/>
            <person name="Crow J.A."/>
            <person name="Grimwood J."/>
            <person name="Kramer R."/>
            <person name="Lindquist E."/>
            <person name="Lucas S."/>
            <person name="Salamov A."/>
            <person name="McFadden G.I."/>
            <person name="Lane C.E."/>
            <person name="Keeling P.J."/>
            <person name="Gray M.W."/>
            <person name="Grigoriev I.V."/>
            <person name="Archibald J.M."/>
        </authorList>
    </citation>
    <scope>NUCLEOTIDE SEQUENCE</scope>
    <source>
        <strain evidence="7">CCMP2712</strain>
    </source>
</reference>
<dbReference type="SUPFAM" id="SSF68906">
    <property type="entry name" value="SAP domain"/>
    <property type="match status" value="1"/>
</dbReference>
<evidence type="ECO:0000313" key="6">
    <source>
        <dbReference type="EnsemblProtists" id="EKX33354"/>
    </source>
</evidence>
<dbReference type="AlphaFoldDB" id="L1IBR7"/>
<protein>
    <recommendedName>
        <fullName evidence="8">SAP domain-containing protein</fullName>
    </recommendedName>
</protein>
<dbReference type="EnsemblProtists" id="EKX33354">
    <property type="protein sequence ID" value="EKX33354"/>
    <property type="gene ID" value="GUITHDRAFT_120472"/>
</dbReference>
<organism evidence="5">
    <name type="scientific">Guillardia theta (strain CCMP2712)</name>
    <name type="common">Cryptophyte</name>
    <dbReference type="NCBI Taxonomy" id="905079"/>
    <lineage>
        <taxon>Eukaryota</taxon>
        <taxon>Cryptophyceae</taxon>
        <taxon>Pyrenomonadales</taxon>
        <taxon>Geminigeraceae</taxon>
        <taxon>Guillardia</taxon>
    </lineage>
</organism>
<dbReference type="HOGENOM" id="CLU_479372_0_0_1"/>
<dbReference type="SMART" id="SM00271">
    <property type="entry name" value="DnaJ"/>
    <property type="match status" value="1"/>
</dbReference>
<dbReference type="PROSITE" id="PS50800">
    <property type="entry name" value="SAP"/>
    <property type="match status" value="1"/>
</dbReference>
<dbReference type="KEGG" id="gtt:GUITHDRAFT_120472"/>
<dbReference type="RefSeq" id="XP_005820334.1">
    <property type="nucleotide sequence ID" value="XM_005820277.1"/>
</dbReference>
<dbReference type="PaxDb" id="55529-EKX33354"/>
<dbReference type="SMART" id="SM00513">
    <property type="entry name" value="SAP"/>
    <property type="match status" value="4"/>
</dbReference>
<dbReference type="OrthoDB" id="10250354at2759"/>
<feature type="domain" description="J" evidence="3">
    <location>
        <begin position="129"/>
        <end position="197"/>
    </location>
</feature>
<feature type="coiled-coil region" evidence="1">
    <location>
        <begin position="256"/>
        <end position="283"/>
    </location>
</feature>
<dbReference type="Gene3D" id="1.10.720.30">
    <property type="entry name" value="SAP domain"/>
    <property type="match status" value="1"/>
</dbReference>
<reference evidence="6" key="3">
    <citation type="submission" date="2016-03" db="UniProtKB">
        <authorList>
            <consortium name="EnsemblProtists"/>
        </authorList>
    </citation>
    <scope>IDENTIFICATION</scope>
</reference>
<keyword evidence="1" id="KW-0175">Coiled coil</keyword>
<feature type="compositionally biased region" description="Acidic residues" evidence="2">
    <location>
        <begin position="555"/>
        <end position="569"/>
    </location>
</feature>
<feature type="compositionally biased region" description="Basic residues" evidence="2">
    <location>
        <begin position="542"/>
        <end position="552"/>
    </location>
</feature>
<keyword evidence="7" id="KW-1185">Reference proteome</keyword>
<reference evidence="5 7" key="1">
    <citation type="journal article" date="2012" name="Nature">
        <title>Algal genomes reveal evolutionary mosaicism and the fate of nucleomorphs.</title>
        <authorList>
            <consortium name="DOE Joint Genome Institute"/>
            <person name="Curtis B.A."/>
            <person name="Tanifuji G."/>
            <person name="Burki F."/>
            <person name="Gruber A."/>
            <person name="Irimia M."/>
            <person name="Maruyama S."/>
            <person name="Arias M.C."/>
            <person name="Ball S.G."/>
            <person name="Gile G.H."/>
            <person name="Hirakawa Y."/>
            <person name="Hopkins J.F."/>
            <person name="Kuo A."/>
            <person name="Rensing S.A."/>
            <person name="Schmutz J."/>
            <person name="Symeonidi A."/>
            <person name="Elias M."/>
            <person name="Eveleigh R.J."/>
            <person name="Herman E.K."/>
            <person name="Klute M.J."/>
            <person name="Nakayama T."/>
            <person name="Obornik M."/>
            <person name="Reyes-Prieto A."/>
            <person name="Armbrust E.V."/>
            <person name="Aves S.J."/>
            <person name="Beiko R.G."/>
            <person name="Coutinho P."/>
            <person name="Dacks J.B."/>
            <person name="Durnford D.G."/>
            <person name="Fast N.M."/>
            <person name="Green B.R."/>
            <person name="Grisdale C.J."/>
            <person name="Hempel F."/>
            <person name="Henrissat B."/>
            <person name="Hoppner M.P."/>
            <person name="Ishida K."/>
            <person name="Kim E."/>
            <person name="Koreny L."/>
            <person name="Kroth P.G."/>
            <person name="Liu Y."/>
            <person name="Malik S.B."/>
            <person name="Maier U.G."/>
            <person name="McRose D."/>
            <person name="Mock T."/>
            <person name="Neilson J.A."/>
            <person name="Onodera N.T."/>
            <person name="Poole A.M."/>
            <person name="Pritham E.J."/>
            <person name="Richards T.A."/>
            <person name="Rocap G."/>
            <person name="Roy S.W."/>
            <person name="Sarai C."/>
            <person name="Schaack S."/>
            <person name="Shirato S."/>
            <person name="Slamovits C.H."/>
            <person name="Spencer D.F."/>
            <person name="Suzuki S."/>
            <person name="Worden A.Z."/>
            <person name="Zauner S."/>
            <person name="Barry K."/>
            <person name="Bell C."/>
            <person name="Bharti A.K."/>
            <person name="Crow J.A."/>
            <person name="Grimwood J."/>
            <person name="Kramer R."/>
            <person name="Lindquist E."/>
            <person name="Lucas S."/>
            <person name="Salamov A."/>
            <person name="McFadden G.I."/>
            <person name="Lane C.E."/>
            <person name="Keeling P.J."/>
            <person name="Gray M.W."/>
            <person name="Grigoriev I.V."/>
            <person name="Archibald J.M."/>
        </authorList>
    </citation>
    <scope>NUCLEOTIDE SEQUENCE</scope>
    <source>
        <strain evidence="5 7">CCMP2712</strain>
    </source>
</reference>
<gene>
    <name evidence="5" type="ORF">GUITHDRAFT_120472</name>
</gene>
<dbReference type="Proteomes" id="UP000011087">
    <property type="component" value="Unassembled WGS sequence"/>
</dbReference>
<feature type="region of interest" description="Disordered" evidence="2">
    <location>
        <begin position="502"/>
        <end position="569"/>
    </location>
</feature>
<dbReference type="InterPro" id="IPR001623">
    <property type="entry name" value="DnaJ_domain"/>
</dbReference>
<dbReference type="Pfam" id="PF00226">
    <property type="entry name" value="DnaJ"/>
    <property type="match status" value="1"/>
</dbReference>
<dbReference type="Gene3D" id="1.10.287.110">
    <property type="entry name" value="DnaJ domain"/>
    <property type="match status" value="1"/>
</dbReference>
<dbReference type="PROSITE" id="PS50076">
    <property type="entry name" value="DNAJ_2"/>
    <property type="match status" value="1"/>
</dbReference>
<dbReference type="SUPFAM" id="SSF46565">
    <property type="entry name" value="Chaperone J-domain"/>
    <property type="match status" value="1"/>
</dbReference>
<feature type="compositionally biased region" description="Polar residues" evidence="2">
    <location>
        <begin position="451"/>
        <end position="460"/>
    </location>
</feature>
<dbReference type="CDD" id="cd06257">
    <property type="entry name" value="DnaJ"/>
    <property type="match status" value="1"/>
</dbReference>
<dbReference type="InterPro" id="IPR003034">
    <property type="entry name" value="SAP_dom"/>
</dbReference>
<dbReference type="InterPro" id="IPR036361">
    <property type="entry name" value="SAP_dom_sf"/>
</dbReference>
<proteinExistence type="predicted"/>
<feature type="region of interest" description="Disordered" evidence="2">
    <location>
        <begin position="434"/>
        <end position="460"/>
    </location>
</feature>
<evidence type="ECO:0000259" key="3">
    <source>
        <dbReference type="PROSITE" id="PS50076"/>
    </source>
</evidence>